<dbReference type="InterPro" id="IPR009297">
    <property type="entry name" value="DUF952"/>
</dbReference>
<dbReference type="Proteomes" id="UP000076722">
    <property type="component" value="Unassembled WGS sequence"/>
</dbReference>
<keyword evidence="2" id="KW-1185">Reference proteome</keyword>
<dbReference type="PANTHER" id="PTHR34129:SF1">
    <property type="entry name" value="DUF952 DOMAIN-CONTAINING PROTEIN"/>
    <property type="match status" value="1"/>
</dbReference>
<protein>
    <recommendedName>
        <fullName evidence="3">DUF952-domain-containing protein</fullName>
    </recommendedName>
</protein>
<dbReference type="PANTHER" id="PTHR34129">
    <property type="entry name" value="BLR1139 PROTEIN"/>
    <property type="match status" value="1"/>
</dbReference>
<proteinExistence type="predicted"/>
<accession>A0A164PK24</accession>
<dbReference type="EMBL" id="KV419433">
    <property type="protein sequence ID" value="KZS88807.1"/>
    <property type="molecule type" value="Genomic_DNA"/>
</dbReference>
<evidence type="ECO:0000313" key="1">
    <source>
        <dbReference type="EMBL" id="KZS88807.1"/>
    </source>
</evidence>
<evidence type="ECO:0008006" key="3">
    <source>
        <dbReference type="Google" id="ProtNLM"/>
    </source>
</evidence>
<dbReference type="Pfam" id="PF06108">
    <property type="entry name" value="DUF952"/>
    <property type="match status" value="1"/>
</dbReference>
<dbReference type="AlphaFoldDB" id="A0A164PK24"/>
<dbReference type="OrthoDB" id="3335358at2759"/>
<sequence length="148" mass="16252">MSTSSSAPSPLPKFIYKILPNTSRFQGTPTPIPSGWTFPSTALDANDGFIHLSTLSQLLGTLNRFFAPETEDGKDGTVLLVKVDLERLSAWKIVKWEKSGSGGVFPHLYGADLEGEYVRGLKIVERGEGEKGWDVAVEVLKKDGWLEE</sequence>
<dbReference type="SUPFAM" id="SSF56399">
    <property type="entry name" value="ADP-ribosylation"/>
    <property type="match status" value="1"/>
</dbReference>
<evidence type="ECO:0000313" key="2">
    <source>
        <dbReference type="Proteomes" id="UP000076722"/>
    </source>
</evidence>
<organism evidence="1 2">
    <name type="scientific">Sistotremastrum niveocremeum HHB9708</name>
    <dbReference type="NCBI Taxonomy" id="1314777"/>
    <lineage>
        <taxon>Eukaryota</taxon>
        <taxon>Fungi</taxon>
        <taxon>Dikarya</taxon>
        <taxon>Basidiomycota</taxon>
        <taxon>Agaricomycotina</taxon>
        <taxon>Agaricomycetes</taxon>
        <taxon>Sistotremastrales</taxon>
        <taxon>Sistotremastraceae</taxon>
        <taxon>Sertulicium</taxon>
        <taxon>Sertulicium niveocremeum</taxon>
    </lineage>
</organism>
<dbReference type="Gene3D" id="3.20.170.20">
    <property type="entry name" value="Protein of unknown function DUF952"/>
    <property type="match status" value="1"/>
</dbReference>
<dbReference type="STRING" id="1314777.A0A164PK24"/>
<reference evidence="1 2" key="1">
    <citation type="journal article" date="2016" name="Mol. Biol. Evol.">
        <title>Comparative Genomics of Early-Diverging Mushroom-Forming Fungi Provides Insights into the Origins of Lignocellulose Decay Capabilities.</title>
        <authorList>
            <person name="Nagy L.G."/>
            <person name="Riley R."/>
            <person name="Tritt A."/>
            <person name="Adam C."/>
            <person name="Daum C."/>
            <person name="Floudas D."/>
            <person name="Sun H."/>
            <person name="Yadav J.S."/>
            <person name="Pangilinan J."/>
            <person name="Larsson K.H."/>
            <person name="Matsuura K."/>
            <person name="Barry K."/>
            <person name="Labutti K."/>
            <person name="Kuo R."/>
            <person name="Ohm R.A."/>
            <person name="Bhattacharya S.S."/>
            <person name="Shirouzu T."/>
            <person name="Yoshinaga Y."/>
            <person name="Martin F.M."/>
            <person name="Grigoriev I.V."/>
            <person name="Hibbett D.S."/>
        </authorList>
    </citation>
    <scope>NUCLEOTIDE SEQUENCE [LARGE SCALE GENOMIC DNA]</scope>
    <source>
        <strain evidence="1 2">HHB9708</strain>
    </source>
</reference>
<gene>
    <name evidence="1" type="ORF">SISNIDRAFT_459422</name>
</gene>
<name>A0A164PK24_9AGAM</name>